<dbReference type="PANTHER" id="PTHR10151">
    <property type="entry name" value="ECTONUCLEOTIDE PYROPHOSPHATASE/PHOSPHODIESTERASE"/>
    <property type="match status" value="1"/>
</dbReference>
<accession>A0A3P1TEY5</accession>
<dbReference type="GO" id="GO:0016787">
    <property type="term" value="F:hydrolase activity"/>
    <property type="evidence" value="ECO:0007669"/>
    <property type="project" value="UniProtKB-ARBA"/>
</dbReference>
<reference evidence="1 2" key="1">
    <citation type="submission" date="2018-11" db="EMBL/GenBank/DDBJ databases">
        <title>Genomes From Bacteria Associated with the Canine Oral Cavity: a Test Case for Automated Genome-Based Taxonomic Assignment.</title>
        <authorList>
            <person name="Coil D.A."/>
            <person name="Jospin G."/>
            <person name="Darling A.E."/>
            <person name="Wallis C."/>
            <person name="Davis I.J."/>
            <person name="Harris S."/>
            <person name="Eisen J.A."/>
            <person name="Holcombe L.J."/>
            <person name="O'Flynn C."/>
        </authorList>
    </citation>
    <scope>NUCLEOTIDE SEQUENCE [LARGE SCALE GENOMIC DNA]</scope>
    <source>
        <strain evidence="1 2">OH887_COT-365</strain>
    </source>
</reference>
<evidence type="ECO:0000313" key="2">
    <source>
        <dbReference type="Proteomes" id="UP000280819"/>
    </source>
</evidence>
<dbReference type="RefSeq" id="WP_124841865.1">
    <property type="nucleotide sequence ID" value="NZ_RQZG01000001.1"/>
</dbReference>
<dbReference type="PANTHER" id="PTHR10151:SF120">
    <property type="entry name" value="BIS(5'-ADENOSYL)-TRIPHOSPHATASE"/>
    <property type="match status" value="1"/>
</dbReference>
<gene>
    <name evidence="1" type="ORF">EII34_01030</name>
</gene>
<dbReference type="Gene3D" id="3.40.720.10">
    <property type="entry name" value="Alkaline Phosphatase, subunit A"/>
    <property type="match status" value="1"/>
</dbReference>
<comment type="caution">
    <text evidence="1">The sequence shown here is derived from an EMBL/GenBank/DDBJ whole genome shotgun (WGS) entry which is preliminary data.</text>
</comment>
<name>A0A3P1TEY5_9ACTN</name>
<dbReference type="EMBL" id="RQZG01000001">
    <property type="protein sequence ID" value="RRD07103.1"/>
    <property type="molecule type" value="Genomic_DNA"/>
</dbReference>
<sequence length="370" mass="40264">MSGFVLPRRDGDTLAEILPSVTAQLCGRTGRLTLPEADRYVVFMVDGLGWWALAAHAADSTFLAPRLAEAIKLTCAVPSTTATSLTTLGCGLLPGSHGIVGYSFRDPDRQKILNALTWEDGPTDVAGFRCAPTVYETLQGVGLLSSCVSLARFASSGLQQTAFAGTRFIGVEQESDPATIIPLVREALVDSSVVYLYERLLDHDGHAHGVGSWQWLDRLGHVEDLVQSVVDSLPDDTALLVTGDHGMVNVPRHRQIVIEEHPGLLGADLVGGEPRFRQLYTDRPEALADAWRGELGERAEVWLRDDAIDAGWFGPVTDRVRPRIGDVLVAMRDDWAVNTTARPKEFGLVGQHGSLTPEEMYVPLFTFGPR</sequence>
<evidence type="ECO:0000313" key="1">
    <source>
        <dbReference type="EMBL" id="RRD07103.1"/>
    </source>
</evidence>
<proteinExistence type="predicted"/>
<dbReference type="AlphaFoldDB" id="A0A3P1TEY5"/>
<dbReference type="Pfam" id="PF01663">
    <property type="entry name" value="Phosphodiest"/>
    <property type="match status" value="1"/>
</dbReference>
<organism evidence="1 2">
    <name type="scientific">Arachnia propionica</name>
    <dbReference type="NCBI Taxonomy" id="1750"/>
    <lineage>
        <taxon>Bacteria</taxon>
        <taxon>Bacillati</taxon>
        <taxon>Actinomycetota</taxon>
        <taxon>Actinomycetes</taxon>
        <taxon>Propionibacteriales</taxon>
        <taxon>Propionibacteriaceae</taxon>
        <taxon>Arachnia</taxon>
    </lineage>
</organism>
<dbReference type="InterPro" id="IPR017850">
    <property type="entry name" value="Alkaline_phosphatase_core_sf"/>
</dbReference>
<dbReference type="InterPro" id="IPR002591">
    <property type="entry name" value="Phosphodiest/P_Trfase"/>
</dbReference>
<dbReference type="Proteomes" id="UP000280819">
    <property type="component" value="Unassembled WGS sequence"/>
</dbReference>
<dbReference type="SUPFAM" id="SSF53649">
    <property type="entry name" value="Alkaline phosphatase-like"/>
    <property type="match status" value="1"/>
</dbReference>
<dbReference type="OrthoDB" id="9779267at2"/>
<protein>
    <submittedName>
        <fullName evidence="1">Alkaline phosphatase family protein</fullName>
    </submittedName>
</protein>